<protein>
    <submittedName>
        <fullName evidence="3">Uncharacterized protein</fullName>
    </submittedName>
</protein>
<evidence type="ECO:0000256" key="2">
    <source>
        <dbReference type="ARBA" id="ARBA00022898"/>
    </source>
</evidence>
<dbReference type="InterPro" id="IPR036052">
    <property type="entry name" value="TrpB-like_PALP_sf"/>
</dbReference>
<proteinExistence type="predicted"/>
<dbReference type="GO" id="GO:0004834">
    <property type="term" value="F:tryptophan synthase activity"/>
    <property type="evidence" value="ECO:0007669"/>
    <property type="project" value="InterPro"/>
</dbReference>
<name>A0AAN7Q1E2_9MYRT</name>
<dbReference type="GO" id="GO:0005737">
    <property type="term" value="C:cytoplasm"/>
    <property type="evidence" value="ECO:0007669"/>
    <property type="project" value="TreeGrafter"/>
</dbReference>
<organism evidence="3 4">
    <name type="scientific">Trapa incisa</name>
    <dbReference type="NCBI Taxonomy" id="236973"/>
    <lineage>
        <taxon>Eukaryota</taxon>
        <taxon>Viridiplantae</taxon>
        <taxon>Streptophyta</taxon>
        <taxon>Embryophyta</taxon>
        <taxon>Tracheophyta</taxon>
        <taxon>Spermatophyta</taxon>
        <taxon>Magnoliopsida</taxon>
        <taxon>eudicotyledons</taxon>
        <taxon>Gunneridae</taxon>
        <taxon>Pentapetalae</taxon>
        <taxon>rosids</taxon>
        <taxon>malvids</taxon>
        <taxon>Myrtales</taxon>
        <taxon>Lythraceae</taxon>
        <taxon>Trapa</taxon>
    </lineage>
</organism>
<reference evidence="3 4" key="1">
    <citation type="journal article" date="2023" name="Hortic Res">
        <title>Pangenome of water caltrop reveals structural variations and asymmetric subgenome divergence after allopolyploidization.</title>
        <authorList>
            <person name="Zhang X."/>
            <person name="Chen Y."/>
            <person name="Wang L."/>
            <person name="Yuan Y."/>
            <person name="Fang M."/>
            <person name="Shi L."/>
            <person name="Lu R."/>
            <person name="Comes H.P."/>
            <person name="Ma Y."/>
            <person name="Chen Y."/>
            <person name="Huang G."/>
            <person name="Zhou Y."/>
            <person name="Zheng Z."/>
            <person name="Qiu Y."/>
        </authorList>
    </citation>
    <scope>NUCLEOTIDE SEQUENCE [LARGE SCALE GENOMIC DNA]</scope>
    <source>
        <tissue evidence="3">Roots</tissue>
    </source>
</reference>
<dbReference type="PANTHER" id="PTHR48077">
    <property type="entry name" value="TRYPTOPHAN SYNTHASE-RELATED"/>
    <property type="match status" value="1"/>
</dbReference>
<dbReference type="Gene3D" id="3.40.50.1100">
    <property type="match status" value="2"/>
</dbReference>
<evidence type="ECO:0000313" key="4">
    <source>
        <dbReference type="Proteomes" id="UP001345219"/>
    </source>
</evidence>
<dbReference type="PANTHER" id="PTHR48077:SF4">
    <property type="entry name" value="TRYPTOPHAN SYNTHASE"/>
    <property type="match status" value="1"/>
</dbReference>
<dbReference type="SUPFAM" id="SSF53686">
    <property type="entry name" value="Tryptophan synthase beta subunit-like PLP-dependent enzymes"/>
    <property type="match status" value="1"/>
</dbReference>
<gene>
    <name evidence="3" type="ORF">SAY87_008817</name>
</gene>
<dbReference type="AlphaFoldDB" id="A0AAN7Q1E2"/>
<keyword evidence="2" id="KW-0663">Pyridoxal phosphate</keyword>
<dbReference type="EMBL" id="JAXIOK010000014">
    <property type="protein sequence ID" value="KAK4755060.1"/>
    <property type="molecule type" value="Genomic_DNA"/>
</dbReference>
<evidence type="ECO:0000313" key="3">
    <source>
        <dbReference type="EMBL" id="KAK4755060.1"/>
    </source>
</evidence>
<comment type="caution">
    <text evidence="3">The sequence shown here is derived from an EMBL/GenBank/DDBJ whole genome shotgun (WGS) entry which is preliminary data.</text>
</comment>
<accession>A0AAN7Q1E2</accession>
<keyword evidence="4" id="KW-1185">Reference proteome</keyword>
<dbReference type="Proteomes" id="UP001345219">
    <property type="component" value="Chromosome 8"/>
</dbReference>
<comment type="cofactor">
    <cofactor evidence="1">
        <name>pyridoxal 5'-phosphate</name>
        <dbReference type="ChEBI" id="CHEBI:597326"/>
    </cofactor>
</comment>
<evidence type="ECO:0000256" key="1">
    <source>
        <dbReference type="ARBA" id="ARBA00001933"/>
    </source>
</evidence>
<dbReference type="InterPro" id="IPR023026">
    <property type="entry name" value="Trp_synth_beta/beta-like"/>
</dbReference>
<sequence>MCDLRPVHGHFKEASSETIRHWVENLETGYYLAGTVVGPHPCPTMVREFQAVIGRETRRQAVERWEGRPDMLVACALGFFHQFVEEEGVRLIGVEAAGFGLDSGKHAATLARGEVGIYHRAMSYSLQDNKGQILGTHSVRNLIYPINLAIACIKYLTL</sequence>